<dbReference type="InterPro" id="IPR026262">
    <property type="entry name" value="DinJ"/>
</dbReference>
<evidence type="ECO:0000256" key="2">
    <source>
        <dbReference type="ARBA" id="ARBA00022649"/>
    </source>
</evidence>
<evidence type="ECO:0000313" key="4">
    <source>
        <dbReference type="Proteomes" id="UP000280405"/>
    </source>
</evidence>
<dbReference type="GO" id="GO:0000987">
    <property type="term" value="F:cis-regulatory region sequence-specific DNA binding"/>
    <property type="evidence" value="ECO:0007669"/>
    <property type="project" value="InterPro"/>
</dbReference>
<accession>A0A3A8EQH4</accession>
<dbReference type="AlphaFoldDB" id="A0A3A8EQH4"/>
<dbReference type="OrthoDB" id="3174560at2"/>
<dbReference type="GO" id="GO:0006355">
    <property type="term" value="P:regulation of DNA-templated transcription"/>
    <property type="evidence" value="ECO:0007669"/>
    <property type="project" value="InterPro"/>
</dbReference>
<dbReference type="PANTHER" id="PTHR38781:SF1">
    <property type="entry name" value="ANTITOXIN DINJ-RELATED"/>
    <property type="match status" value="1"/>
</dbReference>
<organism evidence="3 4">
    <name type="scientific">Acinetobacter rongchengensis</name>
    <dbReference type="NCBI Taxonomy" id="2419601"/>
    <lineage>
        <taxon>Bacteria</taxon>
        <taxon>Pseudomonadati</taxon>
        <taxon>Pseudomonadota</taxon>
        <taxon>Gammaproteobacteria</taxon>
        <taxon>Moraxellales</taxon>
        <taxon>Moraxellaceae</taxon>
        <taxon>Acinetobacter</taxon>
    </lineage>
</organism>
<comment type="similarity">
    <text evidence="1">Belongs to the RelB/DinJ antitoxin family.</text>
</comment>
<comment type="caution">
    <text evidence="3">The sequence shown here is derived from an EMBL/GenBank/DDBJ whole genome shotgun (WGS) entry which is preliminary data.</text>
</comment>
<proteinExistence type="inferred from homology"/>
<reference evidence="3 4" key="1">
    <citation type="submission" date="2018-09" db="EMBL/GenBank/DDBJ databases">
        <title>The draft genome of Acinetobacter spp. strains.</title>
        <authorList>
            <person name="Qin J."/>
            <person name="Feng Y."/>
            <person name="Zong Z."/>
        </authorList>
    </citation>
    <scope>NUCLEOTIDE SEQUENCE [LARGE SCALE GENOMIC DNA]</scope>
    <source>
        <strain evidence="3 4">WCHAc060115</strain>
    </source>
</reference>
<dbReference type="NCBIfam" id="TIGR02384">
    <property type="entry name" value="RelB_DinJ"/>
    <property type="match status" value="1"/>
</dbReference>
<keyword evidence="4" id="KW-1185">Reference proteome</keyword>
<evidence type="ECO:0000256" key="1">
    <source>
        <dbReference type="ARBA" id="ARBA00010562"/>
    </source>
</evidence>
<dbReference type="PANTHER" id="PTHR38781">
    <property type="entry name" value="ANTITOXIN DINJ-RELATED"/>
    <property type="match status" value="1"/>
</dbReference>
<keyword evidence="2" id="KW-1277">Toxin-antitoxin system</keyword>
<protein>
    <submittedName>
        <fullName evidence="3">Type II toxin-antitoxin system RelB/DinJ family antitoxin</fullName>
    </submittedName>
</protein>
<dbReference type="GO" id="GO:0015643">
    <property type="term" value="F:toxic substance binding"/>
    <property type="evidence" value="ECO:0007669"/>
    <property type="project" value="InterPro"/>
</dbReference>
<dbReference type="RefSeq" id="WP_120384522.1">
    <property type="nucleotide sequence ID" value="NZ_RAXT01000027.1"/>
</dbReference>
<dbReference type="Gene3D" id="1.10.1220.10">
    <property type="entry name" value="Met repressor-like"/>
    <property type="match status" value="1"/>
</dbReference>
<dbReference type="InterPro" id="IPR007337">
    <property type="entry name" value="RelB/DinJ"/>
</dbReference>
<dbReference type="PIRSF" id="PIRSF003108">
    <property type="entry name" value="DinJ"/>
    <property type="match status" value="1"/>
</dbReference>
<evidence type="ECO:0000313" key="3">
    <source>
        <dbReference type="EMBL" id="RKG37132.1"/>
    </source>
</evidence>
<dbReference type="GO" id="GO:0006351">
    <property type="term" value="P:DNA-templated transcription"/>
    <property type="evidence" value="ECO:0007669"/>
    <property type="project" value="TreeGrafter"/>
</dbReference>
<sequence length="91" mass="10064">MTSQTSMLHVRIDDETKLQAQQALKAMGLSVSDAVRIFLTRVVAEQAIPFDVRVPNAETVSAMNEADDIIQAKKARFETVEGLFNDLEKNG</sequence>
<dbReference type="GO" id="GO:0044010">
    <property type="term" value="P:single-species biofilm formation"/>
    <property type="evidence" value="ECO:0007669"/>
    <property type="project" value="InterPro"/>
</dbReference>
<dbReference type="EMBL" id="RAXT01000027">
    <property type="protein sequence ID" value="RKG37132.1"/>
    <property type="molecule type" value="Genomic_DNA"/>
</dbReference>
<dbReference type="InterPro" id="IPR013321">
    <property type="entry name" value="Arc_rbn_hlx_hlx"/>
</dbReference>
<gene>
    <name evidence="3" type="ORF">D7V20_12160</name>
</gene>
<dbReference type="Proteomes" id="UP000280405">
    <property type="component" value="Unassembled WGS sequence"/>
</dbReference>
<dbReference type="Pfam" id="PF04221">
    <property type="entry name" value="RelB"/>
    <property type="match status" value="1"/>
</dbReference>
<name>A0A3A8EQH4_9GAMM</name>